<name>A0ABU3C0X7_9GAMM</name>
<dbReference type="Pfam" id="PF08338">
    <property type="entry name" value="DUF1731"/>
    <property type="match status" value="1"/>
</dbReference>
<dbReference type="PANTHER" id="PTHR11092">
    <property type="entry name" value="SUGAR NUCLEOTIDE EPIMERASE RELATED"/>
    <property type="match status" value="1"/>
</dbReference>
<dbReference type="Gene3D" id="3.40.50.720">
    <property type="entry name" value="NAD(P)-binding Rossmann-like Domain"/>
    <property type="match status" value="1"/>
</dbReference>
<comment type="caution">
    <text evidence="4">The sequence shown here is derived from an EMBL/GenBank/DDBJ whole genome shotgun (WGS) entry which is preliminary data.</text>
</comment>
<evidence type="ECO:0000313" key="4">
    <source>
        <dbReference type="EMBL" id="MDT0635206.1"/>
    </source>
</evidence>
<evidence type="ECO:0000256" key="1">
    <source>
        <dbReference type="ARBA" id="ARBA00009353"/>
    </source>
</evidence>
<evidence type="ECO:0000313" key="5">
    <source>
        <dbReference type="Proteomes" id="UP001251857"/>
    </source>
</evidence>
<sequence length="343" mass="36688">MNIADDCQFHGHVVRLAPAGVNARRMSGGDRTVGAAILGVMNESDPKTALVTGGTGFVGRAVVDELLADGWQVAVLTRDGAAAGQTLPEAVTCHESMDDCPLTAAVINLAGENLGAKRWNAARKQAFVDSRVGMTRALVDAMAGCEYRPEVLVNGSAVGFYGACGDEAIDEQSPAGDEYQSRLCQAWEAEARRASDLGVRVAVVRIGAVLGVRQGALSELVPPFRFGLGGPQGSGRQWLSWIHRQDLARAIVFLVNNPDCDGVYNATAPHPVRNREFARALGRVLRRPALLPLPGPVLRLIAGEMAHLVLTGQKVLPSRLLAAGFEFRYPDLEPALREILARW</sequence>
<dbReference type="InterPro" id="IPR010099">
    <property type="entry name" value="SDR39U1"/>
</dbReference>
<dbReference type="PANTHER" id="PTHR11092:SF0">
    <property type="entry name" value="EPIMERASE FAMILY PROTEIN SDR39U1"/>
    <property type="match status" value="1"/>
</dbReference>
<gene>
    <name evidence="4" type="ORF">RM532_09595</name>
</gene>
<keyword evidence="5" id="KW-1185">Reference proteome</keyword>
<feature type="domain" description="DUF1731" evidence="3">
    <location>
        <begin position="293"/>
        <end position="339"/>
    </location>
</feature>
<dbReference type="Pfam" id="PF01370">
    <property type="entry name" value="Epimerase"/>
    <property type="match status" value="1"/>
</dbReference>
<dbReference type="SUPFAM" id="SSF51735">
    <property type="entry name" value="NAD(P)-binding Rossmann-fold domains"/>
    <property type="match status" value="1"/>
</dbReference>
<reference evidence="4 5" key="1">
    <citation type="submission" date="2023-09" db="EMBL/GenBank/DDBJ databases">
        <authorList>
            <person name="Rey-Velasco X."/>
        </authorList>
    </citation>
    <scope>NUCLEOTIDE SEQUENCE [LARGE SCALE GENOMIC DNA]</scope>
    <source>
        <strain evidence="4 5">W335</strain>
    </source>
</reference>
<dbReference type="InterPro" id="IPR013549">
    <property type="entry name" value="DUF1731"/>
</dbReference>
<protein>
    <submittedName>
        <fullName evidence="4">TIGR01777 family oxidoreductase</fullName>
    </submittedName>
</protein>
<dbReference type="Proteomes" id="UP001251857">
    <property type="component" value="Unassembled WGS sequence"/>
</dbReference>
<dbReference type="InterPro" id="IPR036291">
    <property type="entry name" value="NAD(P)-bd_dom_sf"/>
</dbReference>
<evidence type="ECO:0000259" key="3">
    <source>
        <dbReference type="Pfam" id="PF08338"/>
    </source>
</evidence>
<dbReference type="EMBL" id="JAVRIB010000009">
    <property type="protein sequence ID" value="MDT0635206.1"/>
    <property type="molecule type" value="Genomic_DNA"/>
</dbReference>
<proteinExistence type="inferred from homology"/>
<organism evidence="4 5">
    <name type="scientific">Spectribacter hydrogenoxidans</name>
    <dbReference type="NCBI Taxonomy" id="3075608"/>
    <lineage>
        <taxon>Bacteria</taxon>
        <taxon>Pseudomonadati</taxon>
        <taxon>Pseudomonadota</taxon>
        <taxon>Gammaproteobacteria</taxon>
        <taxon>Salinisphaerales</taxon>
        <taxon>Salinisphaeraceae</taxon>
        <taxon>Spectribacter</taxon>
    </lineage>
</organism>
<accession>A0ABU3C0X7</accession>
<comment type="similarity">
    <text evidence="1">Belongs to the NAD(P)-dependent epimerase/dehydratase family. SDR39U1 subfamily.</text>
</comment>
<dbReference type="InterPro" id="IPR001509">
    <property type="entry name" value="Epimerase_deHydtase"/>
</dbReference>
<dbReference type="CDD" id="cd05242">
    <property type="entry name" value="SDR_a8"/>
    <property type="match status" value="1"/>
</dbReference>
<dbReference type="NCBIfam" id="TIGR01777">
    <property type="entry name" value="yfcH"/>
    <property type="match status" value="1"/>
</dbReference>
<feature type="domain" description="NAD-dependent epimerase/dehydratase" evidence="2">
    <location>
        <begin position="49"/>
        <end position="265"/>
    </location>
</feature>
<evidence type="ECO:0000259" key="2">
    <source>
        <dbReference type="Pfam" id="PF01370"/>
    </source>
</evidence>